<keyword evidence="4" id="KW-1185">Reference proteome</keyword>
<feature type="compositionally biased region" description="Basic residues" evidence="1">
    <location>
        <begin position="1"/>
        <end position="12"/>
    </location>
</feature>
<dbReference type="Pfam" id="PF00646">
    <property type="entry name" value="F-box"/>
    <property type="match status" value="1"/>
</dbReference>
<organism evidence="3 4">
    <name type="scientific">Solanum commersonii</name>
    <name type="common">Commerson's wild potato</name>
    <name type="synonym">Commerson's nightshade</name>
    <dbReference type="NCBI Taxonomy" id="4109"/>
    <lineage>
        <taxon>Eukaryota</taxon>
        <taxon>Viridiplantae</taxon>
        <taxon>Streptophyta</taxon>
        <taxon>Embryophyta</taxon>
        <taxon>Tracheophyta</taxon>
        <taxon>Spermatophyta</taxon>
        <taxon>Magnoliopsida</taxon>
        <taxon>eudicotyledons</taxon>
        <taxon>Gunneridae</taxon>
        <taxon>Pentapetalae</taxon>
        <taxon>asterids</taxon>
        <taxon>lamiids</taxon>
        <taxon>Solanales</taxon>
        <taxon>Solanaceae</taxon>
        <taxon>Solanoideae</taxon>
        <taxon>Solaneae</taxon>
        <taxon>Solanum</taxon>
    </lineage>
</organism>
<protein>
    <recommendedName>
        <fullName evidence="2">F-box domain-containing protein</fullName>
    </recommendedName>
</protein>
<feature type="region of interest" description="Disordered" evidence="1">
    <location>
        <begin position="1"/>
        <end position="20"/>
    </location>
</feature>
<name>A0A9J5XWV7_SOLCO</name>
<comment type="caution">
    <text evidence="3">The sequence shown here is derived from an EMBL/GenBank/DDBJ whole genome shotgun (WGS) entry which is preliminary data.</text>
</comment>
<dbReference type="EMBL" id="JACXVP010000008">
    <property type="protein sequence ID" value="KAG5592226.1"/>
    <property type="molecule type" value="Genomic_DNA"/>
</dbReference>
<gene>
    <name evidence="3" type="ORF">H5410_042740</name>
</gene>
<dbReference type="OrthoDB" id="1274461at2759"/>
<dbReference type="PANTHER" id="PTHR34145">
    <property type="entry name" value="OS02G0105600 PROTEIN"/>
    <property type="match status" value="1"/>
</dbReference>
<dbReference type="PANTHER" id="PTHR34145:SF28">
    <property type="entry name" value="F-BOX DOMAIN-CONTAINING PROTEIN"/>
    <property type="match status" value="1"/>
</dbReference>
<evidence type="ECO:0000313" key="4">
    <source>
        <dbReference type="Proteomes" id="UP000824120"/>
    </source>
</evidence>
<dbReference type="InterPro" id="IPR001810">
    <property type="entry name" value="F-box_dom"/>
</dbReference>
<dbReference type="InterPro" id="IPR036047">
    <property type="entry name" value="F-box-like_dom_sf"/>
</dbReference>
<evidence type="ECO:0000313" key="3">
    <source>
        <dbReference type="EMBL" id="KAG5592226.1"/>
    </source>
</evidence>
<evidence type="ECO:0000259" key="2">
    <source>
        <dbReference type="Pfam" id="PF00646"/>
    </source>
</evidence>
<sequence length="306" mass="34707">MASKAFNRRKRAQFPSNPMKDSNLTEILPPELITEILLRVPVKSLLKFRVLALERCSEDQYLVKRLETMRNSRTSGVDTISNLPCNVLDVILGRLPFEDAVKTNCLFHPPLGLKGFEKLINLDLVHVTFDPSIFTNLIFKSPLLKRLRLCFCTNFDILKIDAANLKFFEFVGNTKSISFKNAPMLEKVIVAFLGQQLLTNTSPYLIKGGLPESPPTALNNIKYLNISSMSLRSVEVVSSAVYLIRSCPKLQDLTIEFDPVAVEDIVEPVVEFLRCQSFSLGAEKLQRVHVNLFMGLEMEMEFMKFI</sequence>
<dbReference type="Proteomes" id="UP000824120">
    <property type="component" value="Chromosome 8"/>
</dbReference>
<dbReference type="Gene3D" id="3.80.10.10">
    <property type="entry name" value="Ribonuclease Inhibitor"/>
    <property type="match status" value="1"/>
</dbReference>
<dbReference type="SUPFAM" id="SSF52047">
    <property type="entry name" value="RNI-like"/>
    <property type="match status" value="1"/>
</dbReference>
<accession>A0A9J5XWV7</accession>
<dbReference type="AlphaFoldDB" id="A0A9J5XWV7"/>
<dbReference type="InterPro" id="IPR032675">
    <property type="entry name" value="LRR_dom_sf"/>
</dbReference>
<feature type="domain" description="F-box" evidence="2">
    <location>
        <begin position="28"/>
        <end position="50"/>
    </location>
</feature>
<proteinExistence type="predicted"/>
<reference evidence="3 4" key="1">
    <citation type="submission" date="2020-09" db="EMBL/GenBank/DDBJ databases">
        <title>De no assembly of potato wild relative species, Solanum commersonii.</title>
        <authorList>
            <person name="Cho K."/>
        </authorList>
    </citation>
    <scope>NUCLEOTIDE SEQUENCE [LARGE SCALE GENOMIC DNA]</scope>
    <source>
        <strain evidence="3">LZ3.2</strain>
        <tissue evidence="3">Leaf</tissue>
    </source>
</reference>
<dbReference type="InterPro" id="IPR053772">
    <property type="entry name" value="At1g61320/At1g61330-like"/>
</dbReference>
<dbReference type="SUPFAM" id="SSF81383">
    <property type="entry name" value="F-box domain"/>
    <property type="match status" value="1"/>
</dbReference>
<evidence type="ECO:0000256" key="1">
    <source>
        <dbReference type="SAM" id="MobiDB-lite"/>
    </source>
</evidence>